<dbReference type="PANTHER" id="PTHR40618">
    <property type="entry name" value="B-ZIP TRANSCRIPTION FACTOR (EUROFUNG)-RELATED"/>
    <property type="match status" value="1"/>
</dbReference>
<keyword evidence="3" id="KW-1185">Reference proteome</keyword>
<protein>
    <recommendedName>
        <fullName evidence="4">BZIP domain-containing protein</fullName>
    </recommendedName>
</protein>
<feature type="region of interest" description="Disordered" evidence="1">
    <location>
        <begin position="510"/>
        <end position="540"/>
    </location>
</feature>
<dbReference type="SUPFAM" id="SSF57959">
    <property type="entry name" value="Leucine zipper domain"/>
    <property type="match status" value="1"/>
</dbReference>
<evidence type="ECO:0000313" key="3">
    <source>
        <dbReference type="Proteomes" id="UP000240883"/>
    </source>
</evidence>
<dbReference type="Proteomes" id="UP000240883">
    <property type="component" value="Unassembled WGS sequence"/>
</dbReference>
<feature type="compositionally biased region" description="Basic and acidic residues" evidence="1">
    <location>
        <begin position="34"/>
        <end position="48"/>
    </location>
</feature>
<proteinExistence type="predicted"/>
<evidence type="ECO:0000256" key="1">
    <source>
        <dbReference type="SAM" id="MobiDB-lite"/>
    </source>
</evidence>
<name>A0A2T2P244_CORCC</name>
<dbReference type="EMBL" id="KZ678130">
    <property type="protein sequence ID" value="PSN71745.1"/>
    <property type="molecule type" value="Genomic_DNA"/>
</dbReference>
<dbReference type="InterPro" id="IPR046347">
    <property type="entry name" value="bZIP_sf"/>
</dbReference>
<dbReference type="PANTHER" id="PTHR40618:SF1">
    <property type="entry name" value="B-ZIP TRANSCRIPTION FACTOR (EUROFUNG)"/>
    <property type="match status" value="1"/>
</dbReference>
<dbReference type="STRING" id="1448308.A0A2T2P244"/>
<dbReference type="OrthoDB" id="3555317at2759"/>
<dbReference type="Gene3D" id="1.20.5.170">
    <property type="match status" value="1"/>
</dbReference>
<evidence type="ECO:0000313" key="2">
    <source>
        <dbReference type="EMBL" id="PSN71745.1"/>
    </source>
</evidence>
<dbReference type="GO" id="GO:0003700">
    <property type="term" value="F:DNA-binding transcription factor activity"/>
    <property type="evidence" value="ECO:0007669"/>
    <property type="project" value="InterPro"/>
</dbReference>
<feature type="region of interest" description="Disordered" evidence="1">
    <location>
        <begin position="150"/>
        <end position="173"/>
    </location>
</feature>
<gene>
    <name evidence="2" type="ORF">BS50DRAFT_484397</name>
</gene>
<dbReference type="CDD" id="cd14688">
    <property type="entry name" value="bZIP_YAP"/>
    <property type="match status" value="1"/>
</dbReference>
<sequence length="674" mass="73912">MTSSESDGQTRPKKRSRTSTSGDDGGSKKARGRPRVDTQDATAQDRRRTQIRLAQRAYRQRKETTISSLKKRNAQLQGIIDQMNKSFLRFHDSAIQSGLLQLNSSLAQDMKNVTETFVALAKTASEGDIDGEEDAVDAPMDHAAEMHNASVSARENRQDAQPENHALPQATSTDIGWGYTMNSSEASSSANTYPDILQASTFLPAIPSMRHESDTASSLIRRQHLPVSEVLNLSRTATHTNVNSHQLPFGLVEVLGREPNPYTFGHAEHSVFNVNIPSPKTHPVQNRLPSPPLMPNPSGIPSLSTQTIKSPWTYSYDETTFARRLNRAGLEAGFRLLNNAAIRPAALNHVFKLSLPYMTLDQLRERFRMLLSRGVNEDLDCWETPFIHLGGAGTHYPRKDAQGHYTPIPNSWTVRSIGPLSARMIRAENSDDPSLSHDLNLDLTGFEGEWLDSHDVQGYLEETKGCIIDPRDSFAEVLVEVEDELPTEEPPTVSSLLYPNKPVDFGYSAQRQRSAPLPSGSSTTLSTSHQSTPGHGSSAVSSLFASDSSFSFQIPNNPNFPSDFSKFSAMDPLATFEQPLGLDLAPAFENSFVAQVHSSNFGPGVDSGSLGLDLIGGADEPLPIVKQKAKKPALVDITRLVDEIIKHCVCLGRAPGFRRKDVDKAFKASLVSAY</sequence>
<dbReference type="AlphaFoldDB" id="A0A2T2P244"/>
<reference evidence="2 3" key="1">
    <citation type="journal article" date="2018" name="Front. Microbiol.">
        <title>Genome-Wide Analysis of Corynespora cassiicola Leaf Fall Disease Putative Effectors.</title>
        <authorList>
            <person name="Lopez D."/>
            <person name="Ribeiro S."/>
            <person name="Label P."/>
            <person name="Fumanal B."/>
            <person name="Venisse J.S."/>
            <person name="Kohler A."/>
            <person name="de Oliveira R.R."/>
            <person name="Labutti K."/>
            <person name="Lipzen A."/>
            <person name="Lail K."/>
            <person name="Bauer D."/>
            <person name="Ohm R.A."/>
            <person name="Barry K.W."/>
            <person name="Spatafora J."/>
            <person name="Grigoriev I.V."/>
            <person name="Martin F.M."/>
            <person name="Pujade-Renaud V."/>
        </authorList>
    </citation>
    <scope>NUCLEOTIDE SEQUENCE [LARGE SCALE GENOMIC DNA]</scope>
    <source>
        <strain evidence="2 3">Philippines</strain>
    </source>
</reference>
<feature type="region of interest" description="Disordered" evidence="1">
    <location>
        <begin position="1"/>
        <end position="49"/>
    </location>
</feature>
<accession>A0A2T2P244</accession>
<organism evidence="2 3">
    <name type="scientific">Corynespora cassiicola Philippines</name>
    <dbReference type="NCBI Taxonomy" id="1448308"/>
    <lineage>
        <taxon>Eukaryota</taxon>
        <taxon>Fungi</taxon>
        <taxon>Dikarya</taxon>
        <taxon>Ascomycota</taxon>
        <taxon>Pezizomycotina</taxon>
        <taxon>Dothideomycetes</taxon>
        <taxon>Pleosporomycetidae</taxon>
        <taxon>Pleosporales</taxon>
        <taxon>Corynesporascaceae</taxon>
        <taxon>Corynespora</taxon>
    </lineage>
</organism>
<evidence type="ECO:0008006" key="4">
    <source>
        <dbReference type="Google" id="ProtNLM"/>
    </source>
</evidence>
<feature type="compositionally biased region" description="Low complexity" evidence="1">
    <location>
        <begin position="514"/>
        <end position="540"/>
    </location>
</feature>